<name>A0A2P6NX60_9EUKA</name>
<keyword evidence="3" id="KW-1185">Reference proteome</keyword>
<evidence type="ECO:0000313" key="2">
    <source>
        <dbReference type="EMBL" id="PRP88542.1"/>
    </source>
</evidence>
<gene>
    <name evidence="2" type="ORF">PROFUN_02953</name>
</gene>
<dbReference type="InterPro" id="IPR011333">
    <property type="entry name" value="SKP1/BTB/POZ_sf"/>
</dbReference>
<dbReference type="Pfam" id="PF02214">
    <property type="entry name" value="BTB_2"/>
    <property type="match status" value="1"/>
</dbReference>
<accession>A0A2P6NX60</accession>
<dbReference type="InParanoid" id="A0A2P6NX60"/>
<dbReference type="InterPro" id="IPR003131">
    <property type="entry name" value="T1-type_BTB"/>
</dbReference>
<dbReference type="Gene3D" id="3.30.710.10">
    <property type="entry name" value="Potassium Channel Kv1.1, Chain A"/>
    <property type="match status" value="1"/>
</dbReference>
<protein>
    <recommendedName>
        <fullName evidence="1">Potassium channel tetramerisation-type BTB domain-containing protein</fullName>
    </recommendedName>
</protein>
<dbReference type="GO" id="GO:0051260">
    <property type="term" value="P:protein homooligomerization"/>
    <property type="evidence" value="ECO:0007669"/>
    <property type="project" value="InterPro"/>
</dbReference>
<feature type="domain" description="Potassium channel tetramerisation-type BTB" evidence="1">
    <location>
        <begin position="234"/>
        <end position="307"/>
    </location>
</feature>
<dbReference type="SUPFAM" id="SSF54695">
    <property type="entry name" value="POZ domain"/>
    <property type="match status" value="1"/>
</dbReference>
<proteinExistence type="predicted"/>
<reference evidence="2 3" key="1">
    <citation type="journal article" date="2018" name="Genome Biol. Evol.">
        <title>Multiple Roots of Fruiting Body Formation in Amoebozoa.</title>
        <authorList>
            <person name="Hillmann F."/>
            <person name="Forbes G."/>
            <person name="Novohradska S."/>
            <person name="Ferling I."/>
            <person name="Riege K."/>
            <person name="Groth M."/>
            <person name="Westermann M."/>
            <person name="Marz M."/>
            <person name="Spaller T."/>
            <person name="Winckler T."/>
            <person name="Schaap P."/>
            <person name="Glockner G."/>
        </authorList>
    </citation>
    <scope>NUCLEOTIDE SEQUENCE [LARGE SCALE GENOMIC DNA]</scope>
    <source>
        <strain evidence="2 3">Jena</strain>
    </source>
</reference>
<sequence>MKWCDFPNTNDVSPSFEAAYSGEIDAVFDSHRMNHNFLHLSTPSFEFQIPAREQTVVTSVFVNLLQQLGVQAVSRHKFIVQSRFSFHFLWNSDHLTPHLRECRGVSSNSLRLAKAKIIRRLNFRNFGSLLSGRIRVNERAASVPLTQQWMTEIHSFEQRPQSKHKQLSNCSIHYKPPNKQHITPSLPFRQPPYDMHLITIRDKDNFFRSASFETFHDMSRIVVIFRCDASDQHTTFNTDFATLMNDTSRIMTYHVDEHNRMFIDRAPRSFGLILSYLETGKLNASEMTGEQKLMLVEDVEFFHIRGLRKLIMDSPHFQATLTSLRVNESC</sequence>
<evidence type="ECO:0000259" key="1">
    <source>
        <dbReference type="Pfam" id="PF02214"/>
    </source>
</evidence>
<organism evidence="2 3">
    <name type="scientific">Planoprotostelium fungivorum</name>
    <dbReference type="NCBI Taxonomy" id="1890364"/>
    <lineage>
        <taxon>Eukaryota</taxon>
        <taxon>Amoebozoa</taxon>
        <taxon>Evosea</taxon>
        <taxon>Variosea</taxon>
        <taxon>Cavosteliida</taxon>
        <taxon>Cavosteliaceae</taxon>
        <taxon>Planoprotostelium</taxon>
    </lineage>
</organism>
<dbReference type="AlphaFoldDB" id="A0A2P6NX60"/>
<dbReference type="Proteomes" id="UP000241769">
    <property type="component" value="Unassembled WGS sequence"/>
</dbReference>
<dbReference type="EMBL" id="MDYQ01000009">
    <property type="protein sequence ID" value="PRP88542.1"/>
    <property type="molecule type" value="Genomic_DNA"/>
</dbReference>
<comment type="caution">
    <text evidence="2">The sequence shown here is derived from an EMBL/GenBank/DDBJ whole genome shotgun (WGS) entry which is preliminary data.</text>
</comment>
<evidence type="ECO:0000313" key="3">
    <source>
        <dbReference type="Proteomes" id="UP000241769"/>
    </source>
</evidence>